<evidence type="ECO:0000256" key="1">
    <source>
        <dbReference type="SAM" id="MobiDB-lite"/>
    </source>
</evidence>
<proteinExistence type="predicted"/>
<keyword evidence="2" id="KW-0812">Transmembrane</keyword>
<dbReference type="InterPro" id="IPR025961">
    <property type="entry name" value="Metal_resist"/>
</dbReference>
<dbReference type="AlphaFoldDB" id="A0A6G9AIU6"/>
<evidence type="ECO:0000256" key="2">
    <source>
        <dbReference type="SAM" id="Phobius"/>
    </source>
</evidence>
<dbReference type="EMBL" id="CP050063">
    <property type="protein sequence ID" value="QIP12368.1"/>
    <property type="molecule type" value="Genomic_DNA"/>
</dbReference>
<dbReference type="KEGG" id="spib:G8759_06875"/>
<keyword evidence="2" id="KW-0472">Membrane</keyword>
<feature type="transmembrane region" description="Helical" evidence="2">
    <location>
        <begin position="6"/>
        <end position="27"/>
    </location>
</feature>
<gene>
    <name evidence="3" type="ORF">G8759_06875</name>
</gene>
<reference evidence="3 4" key="1">
    <citation type="submission" date="2020-03" db="EMBL/GenBank/DDBJ databases">
        <authorList>
            <person name="Kim M.K."/>
        </authorList>
    </citation>
    <scope>NUCLEOTIDE SEQUENCE [LARGE SCALE GENOMIC DNA]</scope>
    <source>
        <strain evidence="3 4">BT328</strain>
    </source>
</reference>
<organism evidence="3 4">
    <name type="scientific">Spirosoma aureum</name>
    <dbReference type="NCBI Taxonomy" id="2692134"/>
    <lineage>
        <taxon>Bacteria</taxon>
        <taxon>Pseudomonadati</taxon>
        <taxon>Bacteroidota</taxon>
        <taxon>Cytophagia</taxon>
        <taxon>Cytophagales</taxon>
        <taxon>Cytophagaceae</taxon>
        <taxon>Spirosoma</taxon>
    </lineage>
</organism>
<protein>
    <submittedName>
        <fullName evidence="3">Periplasmic heavy metal sensor</fullName>
    </submittedName>
</protein>
<keyword evidence="2" id="KW-1133">Transmembrane helix</keyword>
<accession>A0A6G9AIU6</accession>
<dbReference type="RefSeq" id="WP_167206453.1">
    <property type="nucleotide sequence ID" value="NZ_CP050063.1"/>
</dbReference>
<feature type="region of interest" description="Disordered" evidence="1">
    <location>
        <begin position="151"/>
        <end position="181"/>
    </location>
</feature>
<name>A0A6G9AIU6_9BACT</name>
<evidence type="ECO:0000313" key="3">
    <source>
        <dbReference type="EMBL" id="QIP12368.1"/>
    </source>
</evidence>
<dbReference type="Gene3D" id="1.20.120.1490">
    <property type="match status" value="1"/>
</dbReference>
<dbReference type="Proteomes" id="UP000501802">
    <property type="component" value="Chromosome"/>
</dbReference>
<keyword evidence="4" id="KW-1185">Reference proteome</keyword>
<evidence type="ECO:0000313" key="4">
    <source>
        <dbReference type="Proteomes" id="UP000501802"/>
    </source>
</evidence>
<dbReference type="Pfam" id="PF13801">
    <property type="entry name" value="Metal_resist"/>
    <property type="match status" value="1"/>
</dbReference>
<sequence>MERTQLLTFAVIGLLLLNLLTISFVWLKPDQSSSLSQGPPPEGDGPARLIIERLHFDTQQQQQYRQLVQEHQRQTRILNQESVQLFRAYYGLLASAQPDSARANTLSKQIADNQRSIAKLNFAHFQQIKALCRPDQQAYFTKLVDDLAHLFGRRQRPPRPNGDGPREVRPEGPPENFPSRP</sequence>